<proteinExistence type="predicted"/>
<dbReference type="Proteomes" id="UP000694844">
    <property type="component" value="Chromosome 3"/>
</dbReference>
<dbReference type="AlphaFoldDB" id="A0A8B8DKP2"/>
<dbReference type="KEGG" id="cvn:111127425"/>
<feature type="chain" id="PRO_5034520921" evidence="1">
    <location>
        <begin position="23"/>
        <end position="122"/>
    </location>
</feature>
<reference evidence="3" key="1">
    <citation type="submission" date="2025-08" db="UniProtKB">
        <authorList>
            <consortium name="RefSeq"/>
        </authorList>
    </citation>
    <scope>IDENTIFICATION</scope>
    <source>
        <tissue evidence="3">Whole sample</tissue>
    </source>
</reference>
<dbReference type="OrthoDB" id="6180925at2759"/>
<organism evidence="2 3">
    <name type="scientific">Crassostrea virginica</name>
    <name type="common">Eastern oyster</name>
    <dbReference type="NCBI Taxonomy" id="6565"/>
    <lineage>
        <taxon>Eukaryota</taxon>
        <taxon>Metazoa</taxon>
        <taxon>Spiralia</taxon>
        <taxon>Lophotrochozoa</taxon>
        <taxon>Mollusca</taxon>
        <taxon>Bivalvia</taxon>
        <taxon>Autobranchia</taxon>
        <taxon>Pteriomorphia</taxon>
        <taxon>Ostreida</taxon>
        <taxon>Ostreoidea</taxon>
        <taxon>Ostreidae</taxon>
        <taxon>Crassostrea</taxon>
    </lineage>
</organism>
<evidence type="ECO:0000256" key="1">
    <source>
        <dbReference type="SAM" id="SignalP"/>
    </source>
</evidence>
<keyword evidence="2" id="KW-1185">Reference proteome</keyword>
<evidence type="ECO:0000313" key="3">
    <source>
        <dbReference type="RefSeq" id="XP_022328305.1"/>
    </source>
</evidence>
<dbReference type="GeneID" id="111127425"/>
<gene>
    <name evidence="3" type="primary">LOC111127425</name>
</gene>
<name>A0A8B8DKP2_CRAVI</name>
<dbReference type="RefSeq" id="XP_022328305.1">
    <property type="nucleotide sequence ID" value="XM_022472597.1"/>
</dbReference>
<feature type="signal peptide" evidence="1">
    <location>
        <begin position="1"/>
        <end position="22"/>
    </location>
</feature>
<accession>A0A8B8DKP2</accession>
<sequence>MDLRVSCLGFLCWFLLSTLCESACRQEFAKYNIDRDMKISFYCSNHGRDWSYGAARFDEFCEKCYCFGYVMECCETGHVAGVVTMDGCIKASHGCKAVFYKFVNGVKINCLTGLPFDDRLGF</sequence>
<protein>
    <submittedName>
        <fullName evidence="3">Uncharacterized protein LOC111127425</fullName>
    </submittedName>
</protein>
<evidence type="ECO:0000313" key="2">
    <source>
        <dbReference type="Proteomes" id="UP000694844"/>
    </source>
</evidence>
<keyword evidence="1" id="KW-0732">Signal</keyword>